<gene>
    <name evidence="10" type="ordered locus">Fbal_2662</name>
</gene>
<dbReference type="Gene3D" id="2.60.98.20">
    <property type="entry name" value="Flagellar hook protein FlgE"/>
    <property type="match status" value="1"/>
</dbReference>
<evidence type="ECO:0000256" key="4">
    <source>
        <dbReference type="ARBA" id="ARBA00023143"/>
    </source>
</evidence>
<evidence type="ECO:0000259" key="7">
    <source>
        <dbReference type="Pfam" id="PF06429"/>
    </source>
</evidence>
<evidence type="ECO:0000259" key="8">
    <source>
        <dbReference type="Pfam" id="PF07559"/>
    </source>
</evidence>
<keyword evidence="4 5" id="KW-0975">Bacterial flagellum</keyword>
<proteinExistence type="inferred from homology"/>
<keyword evidence="11" id="KW-1185">Reference proteome</keyword>
<keyword evidence="10" id="KW-0282">Flagellum</keyword>
<dbReference type="Pfam" id="PF07559">
    <property type="entry name" value="FlgE_D2"/>
    <property type="match status" value="1"/>
</dbReference>
<dbReference type="PANTHER" id="PTHR30435:SF1">
    <property type="entry name" value="FLAGELLAR HOOK PROTEIN FLGE"/>
    <property type="match status" value="1"/>
</dbReference>
<dbReference type="HOGENOM" id="CLU_013687_2_0_6"/>
<comment type="subcellular location">
    <subcellularLocation>
        <location evidence="1 5">Bacterial flagellum basal body</location>
    </subcellularLocation>
</comment>
<dbReference type="Pfam" id="PF22692">
    <property type="entry name" value="LlgE_F_G_D1"/>
    <property type="match status" value="1"/>
</dbReference>
<dbReference type="eggNOG" id="COG1749">
    <property type="taxonomic scope" value="Bacteria"/>
</dbReference>
<feature type="domain" description="Flagellar basal-body/hook protein C-terminal" evidence="7">
    <location>
        <begin position="423"/>
        <end position="467"/>
    </location>
</feature>
<dbReference type="PANTHER" id="PTHR30435">
    <property type="entry name" value="FLAGELLAR PROTEIN"/>
    <property type="match status" value="1"/>
</dbReference>
<keyword evidence="10" id="KW-0969">Cilium</keyword>
<dbReference type="InterPro" id="IPR011491">
    <property type="entry name" value="FlgE_D2"/>
</dbReference>
<dbReference type="InterPro" id="IPR037925">
    <property type="entry name" value="FlgE/F/G-like"/>
</dbReference>
<keyword evidence="10" id="KW-0966">Cell projection</keyword>
<dbReference type="Pfam" id="PF00460">
    <property type="entry name" value="Flg_bb_rod"/>
    <property type="match status" value="1"/>
</dbReference>
<dbReference type="STRING" id="550540.Fbal_2662"/>
<name>E1SQT9_FERBD</name>
<dbReference type="GO" id="GO:0009425">
    <property type="term" value="C:bacterial-type flagellum basal body"/>
    <property type="evidence" value="ECO:0007669"/>
    <property type="project" value="UniProtKB-SubCell"/>
</dbReference>
<dbReference type="InterPro" id="IPR002371">
    <property type="entry name" value="FlgK"/>
</dbReference>
<dbReference type="GO" id="GO:0009424">
    <property type="term" value="C:bacterial-type flagellum hook"/>
    <property type="evidence" value="ECO:0007669"/>
    <property type="project" value="InterPro"/>
</dbReference>
<dbReference type="RefSeq" id="WP_013346170.1">
    <property type="nucleotide sequence ID" value="NC_014541.1"/>
</dbReference>
<evidence type="ECO:0000256" key="3">
    <source>
        <dbReference type="ARBA" id="ARBA00019015"/>
    </source>
</evidence>
<dbReference type="EMBL" id="CP002209">
    <property type="protein sequence ID" value="ADN76864.1"/>
    <property type="molecule type" value="Genomic_DNA"/>
</dbReference>
<evidence type="ECO:0000313" key="10">
    <source>
        <dbReference type="EMBL" id="ADN76864.1"/>
    </source>
</evidence>
<dbReference type="GO" id="GO:0005198">
    <property type="term" value="F:structural molecule activity"/>
    <property type="evidence" value="ECO:0007669"/>
    <property type="project" value="InterPro"/>
</dbReference>
<dbReference type="GO" id="GO:0071978">
    <property type="term" value="P:bacterial-type flagellum-dependent swarming motility"/>
    <property type="evidence" value="ECO:0007669"/>
    <property type="project" value="TreeGrafter"/>
</dbReference>
<dbReference type="AlphaFoldDB" id="E1SQT9"/>
<feature type="domain" description="Flagellar hook protein FlgE D2" evidence="8">
    <location>
        <begin position="167"/>
        <end position="348"/>
    </location>
</feature>
<dbReference type="PROSITE" id="PS00588">
    <property type="entry name" value="FLAGELLA_BB_ROD"/>
    <property type="match status" value="1"/>
</dbReference>
<dbReference type="InterPro" id="IPR010930">
    <property type="entry name" value="Flg_bb/hook_C_dom"/>
</dbReference>
<evidence type="ECO:0000259" key="9">
    <source>
        <dbReference type="Pfam" id="PF22692"/>
    </source>
</evidence>
<dbReference type="InterPro" id="IPR037058">
    <property type="entry name" value="Falgellar_hook_FlgE_sf"/>
</dbReference>
<evidence type="ECO:0000313" key="11">
    <source>
        <dbReference type="Proteomes" id="UP000006683"/>
    </source>
</evidence>
<dbReference type="InterPro" id="IPR019776">
    <property type="entry name" value="Flagellar_basal_body_rod_CS"/>
</dbReference>
<dbReference type="OrthoDB" id="8578401at2"/>
<dbReference type="InterPro" id="IPR053967">
    <property type="entry name" value="LlgE_F_G-like_D1"/>
</dbReference>
<protein>
    <recommendedName>
        <fullName evidence="3 5">Flagellar hook protein FlgE</fullName>
    </recommendedName>
</protein>
<dbReference type="SUPFAM" id="SSF117143">
    <property type="entry name" value="Flagellar hook protein flgE"/>
    <property type="match status" value="1"/>
</dbReference>
<dbReference type="GeneID" id="67182892"/>
<evidence type="ECO:0000256" key="2">
    <source>
        <dbReference type="ARBA" id="ARBA00009677"/>
    </source>
</evidence>
<feature type="domain" description="Flagellar hook protein FlgE/F/G-like D1" evidence="9">
    <location>
        <begin position="83"/>
        <end position="152"/>
    </location>
</feature>
<dbReference type="KEGG" id="fbl:Fbal_2662"/>
<dbReference type="GO" id="GO:0044780">
    <property type="term" value="P:bacterial-type flagellum assembly"/>
    <property type="evidence" value="ECO:0007669"/>
    <property type="project" value="InterPro"/>
</dbReference>
<comment type="similarity">
    <text evidence="2 5">Belongs to the flagella basal body rod proteins family.</text>
</comment>
<dbReference type="Pfam" id="PF06429">
    <property type="entry name" value="Flg_bbr_C"/>
    <property type="match status" value="1"/>
</dbReference>
<dbReference type="InterPro" id="IPR001444">
    <property type="entry name" value="Flag_bb_rod_N"/>
</dbReference>
<dbReference type="NCBIfam" id="TIGR03506">
    <property type="entry name" value="FlgEFG_subfam"/>
    <property type="match status" value="1"/>
</dbReference>
<comment type="function">
    <text evidence="5">A flexible structure which links the flagellar filament to the drive apparatus in the basal body.</text>
</comment>
<dbReference type="PRINTS" id="PR01005">
    <property type="entry name" value="FLGHOOKAP1"/>
</dbReference>
<evidence type="ECO:0000256" key="5">
    <source>
        <dbReference type="RuleBase" id="RU362116"/>
    </source>
</evidence>
<dbReference type="GO" id="GO:0005829">
    <property type="term" value="C:cytosol"/>
    <property type="evidence" value="ECO:0007669"/>
    <property type="project" value="TreeGrafter"/>
</dbReference>
<sequence length="468" mass="49140">MSFNISLSGLNAAQKDLNTTSNNIANVNTIGFKESRAEFADVYNNSLFTNSKTNVGAGVATAQIAQQFHQGALSFTNNALDLAINGNGFFVTNSELGGQDFSYTRAGAFKLNDSNFMVDSQGNYLMALPVNADGSVQSVSLSTTKPVQIPQTAGQPAATSDINMSMNLPANDVEMNPANFDPTDPTTYNTATSVTIYDSLGEPHIQTTYFVKPTGGSLNNNNQWVCFTTVDNQPVDIWDVAGGAKDSGQWGQDTNGDGVADVTNNAVGASGQTGFVMSFDDVGGYIGSDPALIQTQALGLDDPSSTTPGDGAGVIGPGADGSQRLTLKFNNPTQYAAPFEVTELSQDGATVGRLTNVEVTAEGLINATYSNGTQQALGKVALARFSNEQGLTQIGNTSWKQSNDSGEPLVGEPNVGAFGSIRSAALEQSNVDLTTELVDLISAQRNFQANSRALDVSNQLSQNILQIR</sequence>
<reference evidence="10 11" key="1">
    <citation type="journal article" date="2010" name="Stand. Genomic Sci.">
        <title>Complete genome sequence of Ferrimonas balearica type strain (PAT).</title>
        <authorList>
            <person name="Nolan M."/>
            <person name="Sikorski J."/>
            <person name="Davenport K."/>
            <person name="Lucas S."/>
            <person name="Glavina Del Rio T."/>
            <person name="Tice H."/>
            <person name="Cheng J."/>
            <person name="Goodwin L."/>
            <person name="Pitluck S."/>
            <person name="Liolios K."/>
            <person name="Ivanova N."/>
            <person name="Mavromatis K."/>
            <person name="Ovchinnikova G."/>
            <person name="Pati A."/>
            <person name="Chen A."/>
            <person name="Palaniappan K."/>
            <person name="Land M."/>
            <person name="Hauser L."/>
            <person name="Chang Y."/>
            <person name="Jeffries C."/>
            <person name="Tapia R."/>
            <person name="Brettin T."/>
            <person name="Detter J."/>
            <person name="Han C."/>
            <person name="Yasawong M."/>
            <person name="Rohde M."/>
            <person name="Tindall B."/>
            <person name="Goker M."/>
            <person name="Woyke T."/>
            <person name="Bristow J."/>
            <person name="Eisen J."/>
            <person name="Markowitz V."/>
            <person name="Hugenholtz P."/>
            <person name="Kyrpides N."/>
            <person name="Klenk H."/>
            <person name="Lapidus A."/>
        </authorList>
    </citation>
    <scope>NUCLEOTIDE SEQUENCE [LARGE SCALE GENOMIC DNA]</scope>
    <source>
        <strain evidence="11">DSM 9799 / CCM 4581 / KCTC 23876 / PAT</strain>
    </source>
</reference>
<evidence type="ECO:0000256" key="1">
    <source>
        <dbReference type="ARBA" id="ARBA00004117"/>
    </source>
</evidence>
<evidence type="ECO:0000259" key="6">
    <source>
        <dbReference type="Pfam" id="PF00460"/>
    </source>
</evidence>
<accession>E1SQT9</accession>
<feature type="domain" description="Flagellar basal body rod protein N-terminal" evidence="6">
    <location>
        <begin position="4"/>
        <end position="33"/>
    </location>
</feature>
<dbReference type="InterPro" id="IPR020013">
    <property type="entry name" value="Flagellar_FlgE/F/G"/>
</dbReference>
<dbReference type="NCBIfam" id="NF004240">
    <property type="entry name" value="PRK05682.1-4"/>
    <property type="match status" value="1"/>
</dbReference>
<organism evidence="10 11">
    <name type="scientific">Ferrimonas balearica (strain DSM 9799 / CCM 4581 / KCTC 23876 / PAT)</name>
    <dbReference type="NCBI Taxonomy" id="550540"/>
    <lineage>
        <taxon>Bacteria</taxon>
        <taxon>Pseudomonadati</taxon>
        <taxon>Pseudomonadota</taxon>
        <taxon>Gammaproteobacteria</taxon>
        <taxon>Alteromonadales</taxon>
        <taxon>Ferrimonadaceae</taxon>
        <taxon>Ferrimonas</taxon>
    </lineage>
</organism>
<dbReference type="Proteomes" id="UP000006683">
    <property type="component" value="Chromosome"/>
</dbReference>